<evidence type="ECO:0000313" key="3">
    <source>
        <dbReference type="EMBL" id="CAL4121270.1"/>
    </source>
</evidence>
<name>A0AAV2REA1_MEGNR</name>
<dbReference type="SMART" id="SM00690">
    <property type="entry name" value="DM5"/>
    <property type="match status" value="1"/>
</dbReference>
<sequence>GNGNANGGFSSGNANGGFGNGNTNGGYGDGNTGGQANCPKGEVQNVDGSCARPVVSRNIFVYAAPEMPHHQPEGPPPPVPAPKIDYNIVFVKSPEKGDGPEPIVVPPPQQKTLVYVLSKKDTSGPKVIEVPTQPGQDPEVYYIKYKEGDNPTLPGGIDLQSALGADAQTGQSIGQSGLGAGSSGIGGGFGAGSSGIGGGFGAGTSGIGGGFGAVSSGIGGGFASGNGLGV</sequence>
<feature type="non-terminal residue" evidence="3">
    <location>
        <position position="1"/>
    </location>
</feature>
<feature type="domain" description="DUF243" evidence="2">
    <location>
        <begin position="53"/>
        <end position="148"/>
    </location>
</feature>
<proteinExistence type="predicted"/>
<evidence type="ECO:0000259" key="2">
    <source>
        <dbReference type="SMART" id="SM00690"/>
    </source>
</evidence>
<dbReference type="GO" id="GO:0008010">
    <property type="term" value="F:structural constituent of chitin-based larval cuticle"/>
    <property type="evidence" value="ECO:0007669"/>
    <property type="project" value="TreeGrafter"/>
</dbReference>
<gene>
    <name evidence="3" type="ORF">MNOR_LOCUS22420</name>
</gene>
<dbReference type="Pfam" id="PF03103">
    <property type="entry name" value="DUF243"/>
    <property type="match status" value="1"/>
</dbReference>
<dbReference type="PANTHER" id="PTHR31927:SF2">
    <property type="entry name" value="FI07246P-RELATED"/>
    <property type="match status" value="1"/>
</dbReference>
<keyword evidence="4" id="KW-1185">Reference proteome</keyword>
<dbReference type="AlphaFoldDB" id="A0AAV2REA1"/>
<dbReference type="EMBL" id="CAXKWB010018853">
    <property type="protein sequence ID" value="CAL4121270.1"/>
    <property type="molecule type" value="Genomic_DNA"/>
</dbReference>
<feature type="region of interest" description="Disordered" evidence="1">
    <location>
        <begin position="1"/>
        <end position="49"/>
    </location>
</feature>
<dbReference type="GO" id="GO:0040003">
    <property type="term" value="P:chitin-based cuticle development"/>
    <property type="evidence" value="ECO:0007669"/>
    <property type="project" value="TreeGrafter"/>
</dbReference>
<reference evidence="3 4" key="1">
    <citation type="submission" date="2024-05" db="EMBL/GenBank/DDBJ databases">
        <authorList>
            <person name="Wallberg A."/>
        </authorList>
    </citation>
    <scope>NUCLEOTIDE SEQUENCE [LARGE SCALE GENOMIC DNA]</scope>
</reference>
<dbReference type="PANTHER" id="PTHR31927">
    <property type="entry name" value="FI07246P-RELATED-RELATED"/>
    <property type="match status" value="1"/>
</dbReference>
<feature type="compositionally biased region" description="Gly residues" evidence="1">
    <location>
        <begin position="1"/>
        <end position="33"/>
    </location>
</feature>
<comment type="caution">
    <text evidence="3">The sequence shown here is derived from an EMBL/GenBank/DDBJ whole genome shotgun (WGS) entry which is preliminary data.</text>
</comment>
<dbReference type="Proteomes" id="UP001497623">
    <property type="component" value="Unassembled WGS sequence"/>
</dbReference>
<dbReference type="InterPro" id="IPR004145">
    <property type="entry name" value="DUF243"/>
</dbReference>
<evidence type="ECO:0000256" key="1">
    <source>
        <dbReference type="SAM" id="MobiDB-lite"/>
    </source>
</evidence>
<protein>
    <recommendedName>
        <fullName evidence="2">DUF243 domain-containing protein</fullName>
    </recommendedName>
</protein>
<evidence type="ECO:0000313" key="4">
    <source>
        <dbReference type="Proteomes" id="UP001497623"/>
    </source>
</evidence>
<feature type="non-terminal residue" evidence="3">
    <location>
        <position position="230"/>
    </location>
</feature>
<organism evidence="3 4">
    <name type="scientific">Meganyctiphanes norvegica</name>
    <name type="common">Northern krill</name>
    <name type="synonym">Thysanopoda norvegica</name>
    <dbReference type="NCBI Taxonomy" id="48144"/>
    <lineage>
        <taxon>Eukaryota</taxon>
        <taxon>Metazoa</taxon>
        <taxon>Ecdysozoa</taxon>
        <taxon>Arthropoda</taxon>
        <taxon>Crustacea</taxon>
        <taxon>Multicrustacea</taxon>
        <taxon>Malacostraca</taxon>
        <taxon>Eumalacostraca</taxon>
        <taxon>Eucarida</taxon>
        <taxon>Euphausiacea</taxon>
        <taxon>Euphausiidae</taxon>
        <taxon>Meganyctiphanes</taxon>
    </lineage>
</organism>
<accession>A0AAV2REA1</accession>
<dbReference type="GO" id="GO:0062129">
    <property type="term" value="C:chitin-based extracellular matrix"/>
    <property type="evidence" value="ECO:0007669"/>
    <property type="project" value="TreeGrafter"/>
</dbReference>